<proteinExistence type="predicted"/>
<comment type="caution">
    <text evidence="1">The sequence shown here is derived from an EMBL/GenBank/DDBJ whole genome shotgun (WGS) entry which is preliminary data.</text>
</comment>
<sequence>MKRFVVAMFSLDRVINDSGARASLCTYKKEGRNQLKCTVSKQISSRQYGNISATFFATGCLWSFGTSILK</sequence>
<accession>A0ACB8Y5B4</accession>
<dbReference type="Proteomes" id="UP001055879">
    <property type="component" value="Linkage Group LG14"/>
</dbReference>
<evidence type="ECO:0000313" key="2">
    <source>
        <dbReference type="Proteomes" id="UP001055879"/>
    </source>
</evidence>
<reference evidence="1 2" key="2">
    <citation type="journal article" date="2022" name="Mol. Ecol. Resour.">
        <title>The genomes of chicory, endive, great burdock and yacon provide insights into Asteraceae paleo-polyploidization history and plant inulin production.</title>
        <authorList>
            <person name="Fan W."/>
            <person name="Wang S."/>
            <person name="Wang H."/>
            <person name="Wang A."/>
            <person name="Jiang F."/>
            <person name="Liu H."/>
            <person name="Zhao H."/>
            <person name="Xu D."/>
            <person name="Zhang Y."/>
        </authorList>
    </citation>
    <scope>NUCLEOTIDE SEQUENCE [LARGE SCALE GENOMIC DNA]</scope>
    <source>
        <strain evidence="2">cv. Niubang</strain>
    </source>
</reference>
<reference evidence="2" key="1">
    <citation type="journal article" date="2022" name="Mol. Ecol. Resour.">
        <title>The genomes of chicory, endive, great burdock and yacon provide insights into Asteraceae palaeo-polyploidization history and plant inulin production.</title>
        <authorList>
            <person name="Fan W."/>
            <person name="Wang S."/>
            <person name="Wang H."/>
            <person name="Wang A."/>
            <person name="Jiang F."/>
            <person name="Liu H."/>
            <person name="Zhao H."/>
            <person name="Xu D."/>
            <person name="Zhang Y."/>
        </authorList>
    </citation>
    <scope>NUCLEOTIDE SEQUENCE [LARGE SCALE GENOMIC DNA]</scope>
    <source>
        <strain evidence="2">cv. Niubang</strain>
    </source>
</reference>
<gene>
    <name evidence="1" type="ORF">L6452_38259</name>
</gene>
<protein>
    <submittedName>
        <fullName evidence="1">Uncharacterized protein</fullName>
    </submittedName>
</protein>
<evidence type="ECO:0000313" key="1">
    <source>
        <dbReference type="EMBL" id="KAI3678955.1"/>
    </source>
</evidence>
<keyword evidence="2" id="KW-1185">Reference proteome</keyword>
<name>A0ACB8Y5B4_ARCLA</name>
<dbReference type="EMBL" id="CM042060">
    <property type="protein sequence ID" value="KAI3678955.1"/>
    <property type="molecule type" value="Genomic_DNA"/>
</dbReference>
<organism evidence="1 2">
    <name type="scientific">Arctium lappa</name>
    <name type="common">Greater burdock</name>
    <name type="synonym">Lappa major</name>
    <dbReference type="NCBI Taxonomy" id="4217"/>
    <lineage>
        <taxon>Eukaryota</taxon>
        <taxon>Viridiplantae</taxon>
        <taxon>Streptophyta</taxon>
        <taxon>Embryophyta</taxon>
        <taxon>Tracheophyta</taxon>
        <taxon>Spermatophyta</taxon>
        <taxon>Magnoliopsida</taxon>
        <taxon>eudicotyledons</taxon>
        <taxon>Gunneridae</taxon>
        <taxon>Pentapetalae</taxon>
        <taxon>asterids</taxon>
        <taxon>campanulids</taxon>
        <taxon>Asterales</taxon>
        <taxon>Asteraceae</taxon>
        <taxon>Carduoideae</taxon>
        <taxon>Cardueae</taxon>
        <taxon>Arctiinae</taxon>
        <taxon>Arctium</taxon>
    </lineage>
</organism>